<evidence type="ECO:0000256" key="1">
    <source>
        <dbReference type="ARBA" id="ARBA00022574"/>
    </source>
</evidence>
<proteinExistence type="predicted"/>
<feature type="compositionally biased region" description="Basic residues" evidence="4">
    <location>
        <begin position="253"/>
        <end position="262"/>
    </location>
</feature>
<accession>A0AAV4LYQ7</accession>
<protein>
    <submittedName>
        <fullName evidence="5">Periodic tryptophan protein 2-like protein, putative</fullName>
    </submittedName>
</protein>
<dbReference type="CDD" id="cd00200">
    <property type="entry name" value="WD40"/>
    <property type="match status" value="1"/>
</dbReference>
<keyword evidence="6" id="KW-1185">Reference proteome</keyword>
<dbReference type="PANTHER" id="PTHR19858:SF0">
    <property type="entry name" value="PERIODIC TRYPTOPHAN PROTEIN 2 HOMOLOG"/>
    <property type="match status" value="1"/>
</dbReference>
<evidence type="ECO:0000313" key="5">
    <source>
        <dbReference type="EMBL" id="GIX65293.1"/>
    </source>
</evidence>
<comment type="caution">
    <text evidence="5">The sequence shown here is derived from an EMBL/GenBank/DDBJ whole genome shotgun (WGS) entry which is preliminary data.</text>
</comment>
<sequence>MSVYTLANICGAPYTGGRICFSPDGGCILAPVGNRVTVYDLQTSKSTTLSSQTRSDITIVAYHPTLPLAILIDVHGYGYILNLLRDRILHRLQFKSFSTVANEKRQAALVPANESQRMVRDAAFSPDARFFAVAVGSKLCIWRAPEEQLSWRMTLHRELTGHMDTISSLDWSSDSRFICTASADLTVRLWSVNPIPGFVPCAFVDHRRAVKAAFFSKDMRRICAISKEGVIIVWKAADDGDATLESGSNAAKHIGHNKKRAQKAAESEPAESGAESDIATAVWAKETQAFCNQAKNTVVSRVSFNKHTNLVVIGFTGGLFGLYKFPTFDSIYTLRIGNELPVVDSVDVSTDGDWLGLACSETGTLVVWEWKSETFVMKQQGHHSGVRCVAFSTGGGDAINLGGVVDKELKTDLDQNYAGNKLGLGSRYVVATGGFDGKVKLWDSNSGLCFVTFDEHTASVEAVCFTPQANAIITASLDGTVRAFDLLRYKNFRTLTASRVQFISVACDSSGSIVCAGSKGESNSVFIWSLQTGRLLDELHGHSSAVSGVAFHPSLAFSGFLVSASWDKFINVWNIYGRADKGGATEPILNISSVVAIAFDPRDNNVLAAAVLCGHILFWDLDNSEQIGSIDGIRDLQAGRDHTEFYAANNSRGGRRQDGDLQAGLNRNQHFNSIALAQLRPRLRLQHGDLQPALLARADEQPLVQRNPAGAQLALHDRVRELPAGVGPLRRRGARRGRRGAPPHPGAPRAARRAAGRDRAPIPSLPRVVCVMRAGRAAVRRRDVARPLRLLARRIHQDAELRQRGAQVGRVVPAAAADEERHHGERACGAGRRRVQQGLHFGPGAERLQHAAALLRASSRSVHRAGGGLDRAGVHLRSAQLHTHGAEPGFPERDRAPAVASHVAGGDFRSPHARARWTGRQRSPAVLVRGGQDRPADDVAAAPPAAAADKSERLRCHDVKRAHRGVPRDARTPRSRLGDILNIVAQMVSTDKIAGILATQMPTSGHKALSVPGS</sequence>
<feature type="region of interest" description="Disordered" evidence="4">
    <location>
        <begin position="248"/>
        <end position="273"/>
    </location>
</feature>
<reference evidence="5 6" key="1">
    <citation type="submission" date="2021-06" db="EMBL/GenBank/DDBJ databases">
        <title>Genome sequence of Babesia caballi.</title>
        <authorList>
            <person name="Yamagishi J."/>
            <person name="Kidaka T."/>
            <person name="Ochi A."/>
        </authorList>
    </citation>
    <scope>NUCLEOTIDE SEQUENCE [LARGE SCALE GENOMIC DNA]</scope>
    <source>
        <strain evidence="5">USDA-D6B2</strain>
    </source>
</reference>
<name>A0AAV4LYQ7_BABCB</name>
<feature type="region of interest" description="Disordered" evidence="4">
    <location>
        <begin position="927"/>
        <end position="951"/>
    </location>
</feature>
<dbReference type="SUPFAM" id="SSF50998">
    <property type="entry name" value="Quinoprotein alcohol dehydrogenase-like"/>
    <property type="match status" value="1"/>
</dbReference>
<dbReference type="InterPro" id="IPR036322">
    <property type="entry name" value="WD40_repeat_dom_sf"/>
</dbReference>
<feature type="compositionally biased region" description="Low complexity" evidence="4">
    <location>
        <begin position="938"/>
        <end position="948"/>
    </location>
</feature>
<evidence type="ECO:0000313" key="6">
    <source>
        <dbReference type="Proteomes" id="UP001497744"/>
    </source>
</evidence>
<evidence type="ECO:0000256" key="2">
    <source>
        <dbReference type="ARBA" id="ARBA00022737"/>
    </source>
</evidence>
<evidence type="ECO:0000256" key="3">
    <source>
        <dbReference type="PROSITE-ProRule" id="PRU00221"/>
    </source>
</evidence>
<dbReference type="InterPro" id="IPR001680">
    <property type="entry name" value="WD40_rpt"/>
</dbReference>
<keyword evidence="1 3" id="KW-0853">WD repeat</keyword>
<dbReference type="Gene3D" id="2.130.10.10">
    <property type="entry name" value="YVTN repeat-like/Quinoprotein amine dehydrogenase"/>
    <property type="match status" value="4"/>
</dbReference>
<dbReference type="GO" id="GO:0000462">
    <property type="term" value="P:maturation of SSU-rRNA from tricistronic rRNA transcript (SSU-rRNA, 5.8S rRNA, LSU-rRNA)"/>
    <property type="evidence" value="ECO:0007669"/>
    <property type="project" value="TreeGrafter"/>
</dbReference>
<dbReference type="GO" id="GO:0000028">
    <property type="term" value="P:ribosomal small subunit assembly"/>
    <property type="evidence" value="ECO:0007669"/>
    <property type="project" value="TreeGrafter"/>
</dbReference>
<feature type="compositionally biased region" description="Basic residues" evidence="4">
    <location>
        <begin position="729"/>
        <end position="741"/>
    </location>
</feature>
<feature type="repeat" description="WD" evidence="3">
    <location>
        <begin position="159"/>
        <end position="193"/>
    </location>
</feature>
<dbReference type="InterPro" id="IPR011047">
    <property type="entry name" value="Quinoprotein_ADH-like_sf"/>
</dbReference>
<dbReference type="EMBL" id="BPLF01000004">
    <property type="protein sequence ID" value="GIX65293.1"/>
    <property type="molecule type" value="Genomic_DNA"/>
</dbReference>
<feature type="repeat" description="WD" evidence="3">
    <location>
        <begin position="453"/>
        <end position="494"/>
    </location>
</feature>
<feature type="repeat" description="WD" evidence="3">
    <location>
        <begin position="430"/>
        <end position="452"/>
    </location>
</feature>
<dbReference type="GeneID" id="94196774"/>
<dbReference type="AlphaFoldDB" id="A0AAV4LYQ7"/>
<feature type="region of interest" description="Disordered" evidence="4">
    <location>
        <begin position="729"/>
        <end position="759"/>
    </location>
</feature>
<dbReference type="SUPFAM" id="SSF50978">
    <property type="entry name" value="WD40 repeat-like"/>
    <property type="match status" value="1"/>
</dbReference>
<dbReference type="GO" id="GO:0034388">
    <property type="term" value="C:Pwp2p-containing subcomplex of 90S preribosome"/>
    <property type="evidence" value="ECO:0007669"/>
    <property type="project" value="TreeGrafter"/>
</dbReference>
<feature type="repeat" description="WD" evidence="3">
    <location>
        <begin position="539"/>
        <end position="575"/>
    </location>
</feature>
<dbReference type="Proteomes" id="UP001497744">
    <property type="component" value="Unassembled WGS sequence"/>
</dbReference>
<dbReference type="SMART" id="SM00320">
    <property type="entry name" value="WD40"/>
    <property type="match status" value="9"/>
</dbReference>
<gene>
    <name evidence="5" type="ORF">BcabD6B2_47280</name>
</gene>
<dbReference type="PROSITE" id="PS00678">
    <property type="entry name" value="WD_REPEATS_1"/>
    <property type="match status" value="1"/>
</dbReference>
<evidence type="ECO:0000256" key="4">
    <source>
        <dbReference type="SAM" id="MobiDB-lite"/>
    </source>
</evidence>
<dbReference type="InterPro" id="IPR015943">
    <property type="entry name" value="WD40/YVTN_repeat-like_dom_sf"/>
</dbReference>
<dbReference type="InterPro" id="IPR027145">
    <property type="entry name" value="PWP2"/>
</dbReference>
<dbReference type="InterPro" id="IPR019775">
    <property type="entry name" value="WD40_repeat_CS"/>
</dbReference>
<dbReference type="GO" id="GO:0032040">
    <property type="term" value="C:small-subunit processome"/>
    <property type="evidence" value="ECO:0007669"/>
    <property type="project" value="TreeGrafter"/>
</dbReference>
<dbReference type="Pfam" id="PF00400">
    <property type="entry name" value="WD40"/>
    <property type="match status" value="3"/>
</dbReference>
<dbReference type="RefSeq" id="XP_067717362.1">
    <property type="nucleotide sequence ID" value="XM_067861261.1"/>
</dbReference>
<dbReference type="PROSITE" id="PS50294">
    <property type="entry name" value="WD_REPEATS_REGION"/>
    <property type="match status" value="3"/>
</dbReference>
<organism evidence="5 6">
    <name type="scientific">Babesia caballi</name>
    <dbReference type="NCBI Taxonomy" id="5871"/>
    <lineage>
        <taxon>Eukaryota</taxon>
        <taxon>Sar</taxon>
        <taxon>Alveolata</taxon>
        <taxon>Apicomplexa</taxon>
        <taxon>Aconoidasida</taxon>
        <taxon>Piroplasmida</taxon>
        <taxon>Babesiidae</taxon>
        <taxon>Babesia</taxon>
    </lineage>
</organism>
<dbReference type="PANTHER" id="PTHR19858">
    <property type="entry name" value="WD40 REPEAT PROTEIN"/>
    <property type="match status" value="1"/>
</dbReference>
<dbReference type="PROSITE" id="PS50082">
    <property type="entry name" value="WD_REPEATS_2"/>
    <property type="match status" value="4"/>
</dbReference>
<keyword evidence="2" id="KW-0677">Repeat</keyword>